<dbReference type="Proteomes" id="UP000790377">
    <property type="component" value="Unassembled WGS sequence"/>
</dbReference>
<comment type="caution">
    <text evidence="1">The sequence shown here is derived from an EMBL/GenBank/DDBJ whole genome shotgun (WGS) entry which is preliminary data.</text>
</comment>
<keyword evidence="1" id="KW-0378">Hydrolase</keyword>
<organism evidence="1 2">
    <name type="scientific">Hygrophoropsis aurantiaca</name>
    <dbReference type="NCBI Taxonomy" id="72124"/>
    <lineage>
        <taxon>Eukaryota</taxon>
        <taxon>Fungi</taxon>
        <taxon>Dikarya</taxon>
        <taxon>Basidiomycota</taxon>
        <taxon>Agaricomycotina</taxon>
        <taxon>Agaricomycetes</taxon>
        <taxon>Agaricomycetidae</taxon>
        <taxon>Boletales</taxon>
        <taxon>Coniophorineae</taxon>
        <taxon>Hygrophoropsidaceae</taxon>
        <taxon>Hygrophoropsis</taxon>
    </lineage>
</organism>
<protein>
    <submittedName>
        <fullName evidence="1">P-loop containing nucleoside triphosphate hydrolase protein</fullName>
    </submittedName>
</protein>
<keyword evidence="2" id="KW-1185">Reference proteome</keyword>
<evidence type="ECO:0000313" key="2">
    <source>
        <dbReference type="Proteomes" id="UP000790377"/>
    </source>
</evidence>
<reference evidence="1" key="1">
    <citation type="journal article" date="2021" name="New Phytol.">
        <title>Evolutionary innovations through gain and loss of genes in the ectomycorrhizal Boletales.</title>
        <authorList>
            <person name="Wu G."/>
            <person name="Miyauchi S."/>
            <person name="Morin E."/>
            <person name="Kuo A."/>
            <person name="Drula E."/>
            <person name="Varga T."/>
            <person name="Kohler A."/>
            <person name="Feng B."/>
            <person name="Cao Y."/>
            <person name="Lipzen A."/>
            <person name="Daum C."/>
            <person name="Hundley H."/>
            <person name="Pangilinan J."/>
            <person name="Johnson J."/>
            <person name="Barry K."/>
            <person name="LaButti K."/>
            <person name="Ng V."/>
            <person name="Ahrendt S."/>
            <person name="Min B."/>
            <person name="Choi I.G."/>
            <person name="Park H."/>
            <person name="Plett J.M."/>
            <person name="Magnuson J."/>
            <person name="Spatafora J.W."/>
            <person name="Nagy L.G."/>
            <person name="Henrissat B."/>
            <person name="Grigoriev I.V."/>
            <person name="Yang Z.L."/>
            <person name="Xu J."/>
            <person name="Martin F.M."/>
        </authorList>
    </citation>
    <scope>NUCLEOTIDE SEQUENCE</scope>
    <source>
        <strain evidence="1">ATCC 28755</strain>
    </source>
</reference>
<proteinExistence type="predicted"/>
<gene>
    <name evidence="1" type="ORF">BJ138DRAFT_1072685</name>
</gene>
<sequence>MPTDTHDFQVVAIAHLLDGDDVLLITATGSGKTDAFIRLMHVVQALSEDSRNLLGISFPRDPAMILVCPTKALEGEMEGKMRDAQLTALAINSDTVEAARKEGKDLFKEVLTGITMVLVSPEELASKGFEFVLHDKQFSKRVCMMAVDESHLLILWGMGFRTAFQQIGWMRSRLRRKVPLLAVTATLRAGAPTEQVCKFLGFQPGQYHILRRSNMRHDIQLIFRVMQSGLGAVKFPELDWILEGQRRTLIFCKTIFLGFRVDVYLWHKIAHDPHRAKRIRMFNALNDKSYNDQTLAYWKANDPSAQIIIATSILSVGIDAPTFDDVVIFGEPDDSDEYWQEIGRLRHMKSNGPRGILYATKGAATRAAEVIDAQAGSERKGSRAAGALQMQVSMAELLMADCIVKKLDQLYDNPSDEASCTCTFCAAHPRAPQKAQCDCSG</sequence>
<dbReference type="EMBL" id="MU268174">
    <property type="protein sequence ID" value="KAH7905522.1"/>
    <property type="molecule type" value="Genomic_DNA"/>
</dbReference>
<accession>A0ACB7ZXY1</accession>
<evidence type="ECO:0000313" key="1">
    <source>
        <dbReference type="EMBL" id="KAH7905522.1"/>
    </source>
</evidence>
<feature type="non-terminal residue" evidence="1">
    <location>
        <position position="441"/>
    </location>
</feature>
<name>A0ACB7ZXY1_9AGAM</name>